<reference evidence="9" key="1">
    <citation type="journal article" date="2019" name="bioRxiv">
        <title>Long live the king: chromosome-level assembly of the lion (Panthera leo) using linked-read, Hi-C, and long read data.</title>
        <authorList>
            <person name="Armstrong E.E."/>
            <person name="Taylor R.W."/>
            <person name="Miller D.E."/>
            <person name="Kaelin C."/>
            <person name="Barsh G."/>
            <person name="Hadly E.A."/>
            <person name="Petrov D."/>
        </authorList>
    </citation>
    <scope>NUCLEOTIDE SEQUENCE [LARGE SCALE GENOMIC DNA]</scope>
</reference>
<keyword evidence="4" id="KW-0547">Nucleotide-binding</keyword>
<evidence type="ECO:0000256" key="8">
    <source>
        <dbReference type="ARBA" id="ARBA00048583"/>
    </source>
</evidence>
<dbReference type="GeneTree" id="ENSGT00390000012959"/>
<keyword evidence="5" id="KW-0378">Hydrolase</keyword>
<comment type="catalytic activity">
    <reaction evidence="8">
        <text>N(7)-methyl-GMP + H2O = N(7)-methylguanosine + phosphate</text>
        <dbReference type="Rhea" id="RHEA:37107"/>
        <dbReference type="ChEBI" id="CHEBI:15377"/>
        <dbReference type="ChEBI" id="CHEBI:20794"/>
        <dbReference type="ChEBI" id="CHEBI:43474"/>
        <dbReference type="ChEBI" id="CHEBI:58285"/>
        <dbReference type="EC" id="3.1.3.91"/>
    </reaction>
</comment>
<dbReference type="FunFam" id="1.10.150.340:FF:000001">
    <property type="entry name" value="Cytosolic 5-nucleotidase 3-like"/>
    <property type="match status" value="1"/>
</dbReference>
<protein>
    <submittedName>
        <fullName evidence="9">Uncharacterized protein</fullName>
    </submittedName>
</protein>
<proteinExistence type="inferred from homology"/>
<dbReference type="Ensembl" id="ENSPLOT00000022617.1">
    <property type="protein sequence ID" value="ENSPLOP00000020455.1"/>
    <property type="gene ID" value="ENSPLOG00000014999.1"/>
</dbReference>
<dbReference type="SUPFAM" id="SSF56784">
    <property type="entry name" value="HAD-like"/>
    <property type="match status" value="1"/>
</dbReference>
<accession>A0A8C9D7N7</accession>
<dbReference type="GO" id="GO:0000166">
    <property type="term" value="F:nucleotide binding"/>
    <property type="evidence" value="ECO:0007669"/>
    <property type="project" value="UniProtKB-KW"/>
</dbReference>
<comment type="catalytic activity">
    <reaction evidence="1">
        <text>a ribonucleoside 5'-phosphate + H2O = a ribonucleoside + phosphate</text>
        <dbReference type="Rhea" id="RHEA:12484"/>
        <dbReference type="ChEBI" id="CHEBI:15377"/>
        <dbReference type="ChEBI" id="CHEBI:18254"/>
        <dbReference type="ChEBI" id="CHEBI:43474"/>
        <dbReference type="ChEBI" id="CHEBI:58043"/>
        <dbReference type="EC" id="3.1.3.5"/>
    </reaction>
</comment>
<evidence type="ECO:0000256" key="6">
    <source>
        <dbReference type="ARBA" id="ARBA00022842"/>
    </source>
</evidence>
<dbReference type="OMA" id="WNTSHEY"/>
<reference evidence="9" key="2">
    <citation type="submission" date="2025-08" db="UniProtKB">
        <authorList>
            <consortium name="Ensembl"/>
        </authorList>
    </citation>
    <scope>IDENTIFICATION</scope>
</reference>
<dbReference type="GO" id="GO:0008253">
    <property type="term" value="F:5'-nucleotidase activity"/>
    <property type="evidence" value="ECO:0007669"/>
    <property type="project" value="UniProtKB-EC"/>
</dbReference>
<name>A0A8C9D7N7_PANLE</name>
<evidence type="ECO:0000256" key="7">
    <source>
        <dbReference type="ARBA" id="ARBA00023080"/>
    </source>
</evidence>
<dbReference type="Proteomes" id="UP000694399">
    <property type="component" value="Chromosome D1"/>
</dbReference>
<reference evidence="9" key="3">
    <citation type="submission" date="2025-09" db="UniProtKB">
        <authorList>
            <consortium name="Ensembl"/>
        </authorList>
    </citation>
    <scope>IDENTIFICATION</scope>
</reference>
<keyword evidence="7" id="KW-0546">Nucleotide metabolism</keyword>
<dbReference type="InterPro" id="IPR036412">
    <property type="entry name" value="HAD-like_sf"/>
</dbReference>
<dbReference type="PANTHER" id="PTHR13045:SF14">
    <property type="entry name" value="CYTOSOLIC 5'-NUCLEOTIDASE 3A"/>
    <property type="match status" value="1"/>
</dbReference>
<evidence type="ECO:0000256" key="4">
    <source>
        <dbReference type="ARBA" id="ARBA00022741"/>
    </source>
</evidence>
<dbReference type="GO" id="GO:0005737">
    <property type="term" value="C:cytoplasm"/>
    <property type="evidence" value="ECO:0007669"/>
    <property type="project" value="InterPro"/>
</dbReference>
<keyword evidence="10" id="KW-1185">Reference proteome</keyword>
<evidence type="ECO:0000256" key="1">
    <source>
        <dbReference type="ARBA" id="ARBA00000815"/>
    </source>
</evidence>
<dbReference type="GO" id="GO:0009117">
    <property type="term" value="P:nucleotide metabolic process"/>
    <property type="evidence" value="ECO:0007669"/>
    <property type="project" value="UniProtKB-KW"/>
</dbReference>
<keyword evidence="3" id="KW-0479">Metal-binding</keyword>
<evidence type="ECO:0000256" key="2">
    <source>
        <dbReference type="ARBA" id="ARBA00008389"/>
    </source>
</evidence>
<dbReference type="InterPro" id="IPR023214">
    <property type="entry name" value="HAD_sf"/>
</dbReference>
<sequence>MMPKFQRSSTYIKNRTKITEIICSFIKKVAVYLQVTMDFDMALSRFSCKGKRCPACHNIIDNHKPAAKMNVKKVFATKEKYYVVKIDSAFTVEEKYPFMVERHAKAHRFLVEQAFPSAKFKSIMEESDVMFKEEYKNLFEKLQKHSIPVFIFLADNGDVLEKVIHQAGIYHPNVKVVIMLVRDESLEVANSILLRIL</sequence>
<dbReference type="PANTHER" id="PTHR13045">
    <property type="entry name" value="5'-NUCLEOTIDASE"/>
    <property type="match status" value="1"/>
</dbReference>
<comment type="similarity">
    <text evidence="2">Belongs to the pyrimidine 5'-nucleotidase family.</text>
</comment>
<keyword evidence="6" id="KW-0460">Magnesium</keyword>
<dbReference type="Gene3D" id="1.10.150.340">
    <property type="entry name" value="Pyrimidine 5'-nucleotidase (UMPH-1), N-terminal domain"/>
    <property type="match status" value="1"/>
</dbReference>
<dbReference type="Gene3D" id="3.40.50.1000">
    <property type="entry name" value="HAD superfamily/HAD-like"/>
    <property type="match status" value="1"/>
</dbReference>
<dbReference type="InterPro" id="IPR006434">
    <property type="entry name" value="Pyrimidine_nucleotidase_eu"/>
</dbReference>
<dbReference type="GO" id="GO:0000287">
    <property type="term" value="F:magnesium ion binding"/>
    <property type="evidence" value="ECO:0007669"/>
    <property type="project" value="InterPro"/>
</dbReference>
<evidence type="ECO:0000256" key="5">
    <source>
        <dbReference type="ARBA" id="ARBA00022801"/>
    </source>
</evidence>
<evidence type="ECO:0000313" key="9">
    <source>
        <dbReference type="Ensembl" id="ENSPLOP00000020455.1"/>
    </source>
</evidence>
<dbReference type="AlphaFoldDB" id="A0A8C9D7N7"/>
<dbReference type="Pfam" id="PF05822">
    <property type="entry name" value="UMPH-1"/>
    <property type="match status" value="1"/>
</dbReference>
<evidence type="ECO:0000313" key="10">
    <source>
        <dbReference type="Proteomes" id="UP000694399"/>
    </source>
</evidence>
<organism evidence="9 10">
    <name type="scientific">Panthera leo</name>
    <name type="common">Lion</name>
    <dbReference type="NCBI Taxonomy" id="9689"/>
    <lineage>
        <taxon>Eukaryota</taxon>
        <taxon>Metazoa</taxon>
        <taxon>Chordata</taxon>
        <taxon>Craniata</taxon>
        <taxon>Vertebrata</taxon>
        <taxon>Euteleostomi</taxon>
        <taxon>Mammalia</taxon>
        <taxon>Eutheria</taxon>
        <taxon>Laurasiatheria</taxon>
        <taxon>Carnivora</taxon>
        <taxon>Feliformia</taxon>
        <taxon>Felidae</taxon>
        <taxon>Pantherinae</taxon>
        <taxon>Panthera</taxon>
    </lineage>
</organism>
<evidence type="ECO:0000256" key="3">
    <source>
        <dbReference type="ARBA" id="ARBA00022723"/>
    </source>
</evidence>